<dbReference type="EMBL" id="KZ678137">
    <property type="protein sequence ID" value="PSN65398.1"/>
    <property type="molecule type" value="Genomic_DNA"/>
</dbReference>
<accession>A0A2T2NK32</accession>
<evidence type="ECO:0000313" key="2">
    <source>
        <dbReference type="Proteomes" id="UP000240883"/>
    </source>
</evidence>
<name>A0A2T2NK32_CORCC</name>
<proteinExistence type="predicted"/>
<evidence type="ECO:0000313" key="1">
    <source>
        <dbReference type="EMBL" id="PSN65398.1"/>
    </source>
</evidence>
<dbReference type="AlphaFoldDB" id="A0A2T2NK32"/>
<organism evidence="1 2">
    <name type="scientific">Corynespora cassiicola Philippines</name>
    <dbReference type="NCBI Taxonomy" id="1448308"/>
    <lineage>
        <taxon>Eukaryota</taxon>
        <taxon>Fungi</taxon>
        <taxon>Dikarya</taxon>
        <taxon>Ascomycota</taxon>
        <taxon>Pezizomycotina</taxon>
        <taxon>Dothideomycetes</taxon>
        <taxon>Pleosporomycetidae</taxon>
        <taxon>Pleosporales</taxon>
        <taxon>Corynesporascaceae</taxon>
        <taxon>Corynespora</taxon>
    </lineage>
</organism>
<gene>
    <name evidence="1" type="ORF">BS50DRAFT_575422</name>
</gene>
<dbReference type="Proteomes" id="UP000240883">
    <property type="component" value="Unassembled WGS sequence"/>
</dbReference>
<reference evidence="1 2" key="1">
    <citation type="journal article" date="2018" name="Front. Microbiol.">
        <title>Genome-Wide Analysis of Corynespora cassiicola Leaf Fall Disease Putative Effectors.</title>
        <authorList>
            <person name="Lopez D."/>
            <person name="Ribeiro S."/>
            <person name="Label P."/>
            <person name="Fumanal B."/>
            <person name="Venisse J.S."/>
            <person name="Kohler A."/>
            <person name="de Oliveira R.R."/>
            <person name="Labutti K."/>
            <person name="Lipzen A."/>
            <person name="Lail K."/>
            <person name="Bauer D."/>
            <person name="Ohm R.A."/>
            <person name="Barry K.W."/>
            <person name="Spatafora J."/>
            <person name="Grigoriev I.V."/>
            <person name="Martin F.M."/>
            <person name="Pujade-Renaud V."/>
        </authorList>
    </citation>
    <scope>NUCLEOTIDE SEQUENCE [LARGE SCALE GENOMIC DNA]</scope>
    <source>
        <strain evidence="1 2">Philippines</strain>
    </source>
</reference>
<keyword evidence="2" id="KW-1185">Reference proteome</keyword>
<protein>
    <submittedName>
        <fullName evidence="1">Uncharacterized protein</fullName>
    </submittedName>
</protein>
<sequence length="91" mass="10324">MQRKHPTRYKLHSNTSWMVVGRIRVVFLLPRRLALVPSYKVPADSSNRSLRNVTSVEKIGTGEWTQGLELTLMTVLLSVVLGLTFRAHNPP</sequence>